<name>A0A7W5H3P7_9BACT</name>
<comment type="caution">
    <text evidence="2">The sequence shown here is derived from an EMBL/GenBank/DDBJ whole genome shotgun (WGS) entry which is preliminary data.</text>
</comment>
<evidence type="ECO:0000256" key="1">
    <source>
        <dbReference type="SAM" id="MobiDB-lite"/>
    </source>
</evidence>
<organism evidence="2 3">
    <name type="scientific">Aporhodopirellula rubra</name>
    <dbReference type="NCBI Taxonomy" id="980271"/>
    <lineage>
        <taxon>Bacteria</taxon>
        <taxon>Pseudomonadati</taxon>
        <taxon>Planctomycetota</taxon>
        <taxon>Planctomycetia</taxon>
        <taxon>Pirellulales</taxon>
        <taxon>Pirellulaceae</taxon>
        <taxon>Aporhodopirellula</taxon>
    </lineage>
</organism>
<accession>A0A7W5H3P7</accession>
<evidence type="ECO:0000313" key="2">
    <source>
        <dbReference type="EMBL" id="MBB3205507.1"/>
    </source>
</evidence>
<feature type="region of interest" description="Disordered" evidence="1">
    <location>
        <begin position="1"/>
        <end position="24"/>
    </location>
</feature>
<dbReference type="EMBL" id="JACHXU010000003">
    <property type="protein sequence ID" value="MBB3205507.1"/>
    <property type="molecule type" value="Genomic_DNA"/>
</dbReference>
<dbReference type="Proteomes" id="UP000536179">
    <property type="component" value="Unassembled WGS sequence"/>
</dbReference>
<dbReference type="RefSeq" id="WP_184303137.1">
    <property type="nucleotide sequence ID" value="NZ_JACHXU010000003.1"/>
</dbReference>
<dbReference type="AlphaFoldDB" id="A0A7W5H3P7"/>
<protein>
    <submittedName>
        <fullName evidence="2">Uncharacterized protein</fullName>
    </submittedName>
</protein>
<keyword evidence="3" id="KW-1185">Reference proteome</keyword>
<evidence type="ECO:0000313" key="3">
    <source>
        <dbReference type="Proteomes" id="UP000536179"/>
    </source>
</evidence>
<proteinExistence type="predicted"/>
<sequence length="287" mass="32089">MTGSPAALDMSSLHSQRDETTSAETLRHYGRLVSGPNWRWRKAQRAVSRGHVSAHTEYGSEFWQIVDHLGGLPDGTHGTRRGDRLLDVAAAESIFHDPVLRLRVEARILARLPLDVVAARSDVAPHNVRDYCDIFFDVLDCLDSKSWLACHVIDGGNKSVSNLHNVVCRDSCWGGSAVCEHWLARIPYLDEECDLTTSRGREIKRLQLALKLYQLEREDWNHLNEIAVRLGGLLSRPSLTFVSLGHALGQRTAHQLGKFLPHEEDALQTVQIADDSHTEVGRIKLSA</sequence>
<gene>
    <name evidence="2" type="ORF">FHS27_001307</name>
</gene>
<reference evidence="2 3" key="1">
    <citation type="submission" date="2020-08" db="EMBL/GenBank/DDBJ databases">
        <title>Genomic Encyclopedia of Type Strains, Phase III (KMG-III): the genomes of soil and plant-associated and newly described type strains.</title>
        <authorList>
            <person name="Whitman W."/>
        </authorList>
    </citation>
    <scope>NUCLEOTIDE SEQUENCE [LARGE SCALE GENOMIC DNA]</scope>
    <source>
        <strain evidence="2 3">CECT 8075</strain>
    </source>
</reference>